<dbReference type="Proteomes" id="UP000308730">
    <property type="component" value="Unassembled WGS sequence"/>
</dbReference>
<evidence type="ECO:0000256" key="2">
    <source>
        <dbReference type="ARBA" id="ARBA00022801"/>
    </source>
</evidence>
<comment type="caution">
    <text evidence="4">The sequence shown here is derived from an EMBL/GenBank/DDBJ whole genome shotgun (WGS) entry which is preliminary data.</text>
</comment>
<keyword evidence="5" id="KW-1185">Reference proteome</keyword>
<dbReference type="EMBL" id="SGPM01000080">
    <property type="protein sequence ID" value="THH30474.1"/>
    <property type="molecule type" value="Genomic_DNA"/>
</dbReference>
<dbReference type="GO" id="GO:0016787">
    <property type="term" value="F:hydrolase activity"/>
    <property type="evidence" value="ECO:0007669"/>
    <property type="project" value="UniProtKB-KW"/>
</dbReference>
<evidence type="ECO:0000256" key="1">
    <source>
        <dbReference type="ARBA" id="ARBA00010088"/>
    </source>
</evidence>
<evidence type="ECO:0000313" key="5">
    <source>
        <dbReference type="Proteomes" id="UP000308730"/>
    </source>
</evidence>
<reference evidence="4 5" key="1">
    <citation type="submission" date="2019-02" db="EMBL/GenBank/DDBJ databases">
        <title>Genome sequencing of the rare red list fungi Antrodiella citrinella (Flaviporus citrinellus).</title>
        <authorList>
            <person name="Buettner E."/>
            <person name="Kellner H."/>
        </authorList>
    </citation>
    <scope>NUCLEOTIDE SEQUENCE [LARGE SCALE GENOMIC DNA]</scope>
    <source>
        <strain evidence="4 5">DSM 108506</strain>
    </source>
</reference>
<accession>A0A4S4MVU6</accession>
<feature type="domain" description="Peptidase S33 tripeptidyl aminopeptidase-like C-terminal" evidence="3">
    <location>
        <begin position="283"/>
        <end position="382"/>
    </location>
</feature>
<name>A0A4S4MVU6_9APHY</name>
<dbReference type="OrthoDB" id="425534at2759"/>
<sequence>MISSGEEGLFYTKFTSLVNSSDNALGAMHATSHVVGDFAKARVGDIAQHVSTPVVARDMLSITKAHGRDKLQYWGFSYGSVLGATFAAMFPDNVGRLIIDGVVDSPDYYKTLWSRNLMDTDTELFRLYQACVEAGPFVCPIHESSAEKIHDRIQTLLTQLRSYPVSFYNATTGVYGEVNYSLVKSVIFATLYNPYSLGKGLTAALVDLEQGNPESIWQLSRAKEADGLLTGSCACPATPGKPWSRMIGRENTWAIACGDGDDVTDDVDTLRKYYDDLAEDSIFAENWLIRVGCSGWKVRAKERFTGSFVTNTSYPLLIIGNTADPVTPLTNAKKMSRGFKNSVVLTQESTGHCSVSATSLCTAKVIRAYFQHGTLPQEGTVCDVQSSIFDNKFSLAADALSVNDWELLQASRGLQQSYFVPII</sequence>
<evidence type="ECO:0000259" key="3">
    <source>
        <dbReference type="Pfam" id="PF08386"/>
    </source>
</evidence>
<dbReference type="SUPFAM" id="SSF53474">
    <property type="entry name" value="alpha/beta-Hydrolases"/>
    <property type="match status" value="1"/>
</dbReference>
<dbReference type="PANTHER" id="PTHR43248:SF25">
    <property type="entry name" value="AB HYDROLASE-1 DOMAIN-CONTAINING PROTEIN-RELATED"/>
    <property type="match status" value="1"/>
</dbReference>
<dbReference type="Gene3D" id="3.40.50.1820">
    <property type="entry name" value="alpha/beta hydrolase"/>
    <property type="match status" value="1"/>
</dbReference>
<dbReference type="InterPro" id="IPR013595">
    <property type="entry name" value="Pept_S33_TAP-like_C"/>
</dbReference>
<gene>
    <name evidence="4" type="ORF">EUX98_g3728</name>
</gene>
<proteinExistence type="inferred from homology"/>
<dbReference type="AlphaFoldDB" id="A0A4S4MVU6"/>
<protein>
    <recommendedName>
        <fullName evidence="3">Peptidase S33 tripeptidyl aminopeptidase-like C-terminal domain-containing protein</fullName>
    </recommendedName>
</protein>
<comment type="similarity">
    <text evidence="1">Belongs to the peptidase S33 family.</text>
</comment>
<dbReference type="Pfam" id="PF08386">
    <property type="entry name" value="Abhydrolase_4"/>
    <property type="match status" value="1"/>
</dbReference>
<dbReference type="InterPro" id="IPR029058">
    <property type="entry name" value="AB_hydrolase_fold"/>
</dbReference>
<keyword evidence="2" id="KW-0378">Hydrolase</keyword>
<organism evidence="4 5">
    <name type="scientific">Antrodiella citrinella</name>
    <dbReference type="NCBI Taxonomy" id="2447956"/>
    <lineage>
        <taxon>Eukaryota</taxon>
        <taxon>Fungi</taxon>
        <taxon>Dikarya</taxon>
        <taxon>Basidiomycota</taxon>
        <taxon>Agaricomycotina</taxon>
        <taxon>Agaricomycetes</taxon>
        <taxon>Polyporales</taxon>
        <taxon>Steccherinaceae</taxon>
        <taxon>Antrodiella</taxon>
    </lineage>
</organism>
<dbReference type="InterPro" id="IPR051601">
    <property type="entry name" value="Serine_prot/Carboxylest_S33"/>
</dbReference>
<evidence type="ECO:0000313" key="4">
    <source>
        <dbReference type="EMBL" id="THH30474.1"/>
    </source>
</evidence>
<dbReference type="PANTHER" id="PTHR43248">
    <property type="entry name" value="2-SUCCINYL-6-HYDROXY-2,4-CYCLOHEXADIENE-1-CARBOXYLATE SYNTHASE"/>
    <property type="match status" value="1"/>
</dbReference>